<feature type="compositionally biased region" description="Basic and acidic residues" evidence="1">
    <location>
        <begin position="242"/>
        <end position="255"/>
    </location>
</feature>
<evidence type="ECO:0000313" key="4">
    <source>
        <dbReference type="Proteomes" id="UP000515135"/>
    </source>
</evidence>
<sequence>MQAHSNFGSVVCLLCVIPAVLSRSVRHRLECRSDEYYSRATHHCEACKDLCHPQRDTLGQCSELCPAYQPPTAVVISLHGDDENEPTTSPGTTIHPVTPTQELNRHHEEDKQEESIFWRYGTVAGVSVNLCITVILAFVVHQQQREIRKLWRLQSLSPLQHQVQIQPPRGLPNNPPQLQVVPVPPLGRTAPVFPGSMDSRRQAREEEPLLAQAMQPSLNQRDGSTDVPTAPSNRVPIYTTDTKPHTTSDHTDLLRQDQSATRTPFETEI</sequence>
<evidence type="ECO:0000313" key="5">
    <source>
        <dbReference type="RefSeq" id="XP_019639421.1"/>
    </source>
</evidence>
<dbReference type="OrthoDB" id="9998427at2759"/>
<feature type="transmembrane region" description="Helical" evidence="2">
    <location>
        <begin position="117"/>
        <end position="140"/>
    </location>
</feature>
<feature type="chain" id="PRO_5027902145" evidence="3">
    <location>
        <begin position="23"/>
        <end position="269"/>
    </location>
</feature>
<dbReference type="GeneID" id="109481329"/>
<feature type="compositionally biased region" description="Polar residues" evidence="1">
    <location>
        <begin position="214"/>
        <end position="232"/>
    </location>
</feature>
<evidence type="ECO:0000256" key="3">
    <source>
        <dbReference type="SAM" id="SignalP"/>
    </source>
</evidence>
<reference evidence="5" key="1">
    <citation type="submission" date="2025-08" db="UniProtKB">
        <authorList>
            <consortium name="RefSeq"/>
        </authorList>
    </citation>
    <scope>IDENTIFICATION</scope>
    <source>
        <tissue evidence="5">Gonad</tissue>
    </source>
</reference>
<dbReference type="AlphaFoldDB" id="A0A6P5ACA2"/>
<keyword evidence="2" id="KW-0812">Transmembrane</keyword>
<keyword evidence="2" id="KW-1133">Transmembrane helix</keyword>
<keyword evidence="3" id="KW-0732">Signal</keyword>
<organism evidence="4 5">
    <name type="scientific">Branchiostoma belcheri</name>
    <name type="common">Amphioxus</name>
    <dbReference type="NCBI Taxonomy" id="7741"/>
    <lineage>
        <taxon>Eukaryota</taxon>
        <taxon>Metazoa</taxon>
        <taxon>Chordata</taxon>
        <taxon>Cephalochordata</taxon>
        <taxon>Leptocardii</taxon>
        <taxon>Amphioxiformes</taxon>
        <taxon>Branchiostomatidae</taxon>
        <taxon>Branchiostoma</taxon>
    </lineage>
</organism>
<dbReference type="Proteomes" id="UP000515135">
    <property type="component" value="Unplaced"/>
</dbReference>
<gene>
    <name evidence="5" type="primary">LOC109481329</name>
</gene>
<feature type="signal peptide" evidence="3">
    <location>
        <begin position="1"/>
        <end position="22"/>
    </location>
</feature>
<protein>
    <submittedName>
        <fullName evidence="5">Uncharacterized protein LOC109481329</fullName>
    </submittedName>
</protein>
<keyword evidence="4" id="KW-1185">Reference proteome</keyword>
<name>A0A6P5ACA2_BRABE</name>
<evidence type="ECO:0000256" key="1">
    <source>
        <dbReference type="SAM" id="MobiDB-lite"/>
    </source>
</evidence>
<feature type="compositionally biased region" description="Polar residues" evidence="1">
    <location>
        <begin position="256"/>
        <end position="269"/>
    </location>
</feature>
<keyword evidence="2" id="KW-0472">Membrane</keyword>
<accession>A0A6P5ACA2</accession>
<proteinExistence type="predicted"/>
<evidence type="ECO:0000256" key="2">
    <source>
        <dbReference type="SAM" id="Phobius"/>
    </source>
</evidence>
<feature type="region of interest" description="Disordered" evidence="1">
    <location>
        <begin position="213"/>
        <end position="269"/>
    </location>
</feature>
<dbReference type="RefSeq" id="XP_019639421.1">
    <property type="nucleotide sequence ID" value="XM_019783862.1"/>
</dbReference>
<dbReference type="KEGG" id="bbel:109481329"/>